<comment type="caution">
    <text evidence="1">The sequence shown here is derived from an EMBL/GenBank/DDBJ whole genome shotgun (WGS) entry which is preliminary data.</text>
</comment>
<organism evidence="1 2">
    <name type="scientific">Entomophthora muscae</name>
    <dbReference type="NCBI Taxonomy" id="34485"/>
    <lineage>
        <taxon>Eukaryota</taxon>
        <taxon>Fungi</taxon>
        <taxon>Fungi incertae sedis</taxon>
        <taxon>Zoopagomycota</taxon>
        <taxon>Entomophthoromycotina</taxon>
        <taxon>Entomophthoromycetes</taxon>
        <taxon>Entomophthorales</taxon>
        <taxon>Entomophthoraceae</taxon>
        <taxon>Entomophthora</taxon>
    </lineage>
</organism>
<proteinExistence type="predicted"/>
<keyword evidence="2" id="KW-1185">Reference proteome</keyword>
<sequence length="282" mass="31441">MKTTPSQSLAMTQDTLWGLCWKRIEGFPVKNAQFNEDFSPRIGENKNQTEEKMELNKHHNNLSSRQAPAAIAQVHATPASTLCQPPAPRQLPAGLPPSQLPASPLPASHPPARPQPATRLPTQPPAGLPPGSQPSLSRQSENSTQCSQSNKSLEKGKKLENNSWSPEEGQTQVLKENSNSTQNQWDPQPQVTWLRPNPNQKNPPKTKIDFGNLMNCHHHLITCPEDIIGSSQEWLNPQQIVKEQEFGHLLKPQFPIPFSKLLGSPTPCFHSHFQKFAQWEAL</sequence>
<reference evidence="1" key="1">
    <citation type="submission" date="2022-04" db="EMBL/GenBank/DDBJ databases">
        <title>Genome of the entomopathogenic fungus Entomophthora muscae.</title>
        <authorList>
            <person name="Elya C."/>
            <person name="Lovett B.R."/>
            <person name="Lee E."/>
            <person name="Macias A.M."/>
            <person name="Hajek A.E."/>
            <person name="De Bivort B.L."/>
            <person name="Kasson M.T."/>
            <person name="De Fine Licht H.H."/>
            <person name="Stajich J.E."/>
        </authorList>
    </citation>
    <scope>NUCLEOTIDE SEQUENCE</scope>
    <source>
        <strain evidence="1">Berkeley</strain>
    </source>
</reference>
<dbReference type="EMBL" id="QTSX02000066">
    <property type="protein sequence ID" value="KAJ9089096.1"/>
    <property type="molecule type" value="Genomic_DNA"/>
</dbReference>
<evidence type="ECO:0000313" key="2">
    <source>
        <dbReference type="Proteomes" id="UP001165960"/>
    </source>
</evidence>
<evidence type="ECO:0000313" key="1">
    <source>
        <dbReference type="EMBL" id="KAJ9089096.1"/>
    </source>
</evidence>
<name>A0ACC2URI7_9FUNG</name>
<accession>A0ACC2URI7</accession>
<protein>
    <submittedName>
        <fullName evidence="1">Uncharacterized protein</fullName>
    </submittedName>
</protein>
<gene>
    <name evidence="1" type="ORF">DSO57_1016367</name>
</gene>
<dbReference type="Proteomes" id="UP001165960">
    <property type="component" value="Unassembled WGS sequence"/>
</dbReference>